<dbReference type="InterPro" id="IPR037401">
    <property type="entry name" value="SnoaL-like"/>
</dbReference>
<dbReference type="EMBL" id="FTNI01000030">
    <property type="protein sequence ID" value="SIS14056.1"/>
    <property type="molecule type" value="Genomic_DNA"/>
</dbReference>
<feature type="domain" description="SnoaL-like" evidence="1">
    <location>
        <begin position="5"/>
        <end position="117"/>
    </location>
</feature>
<dbReference type="InterPro" id="IPR032710">
    <property type="entry name" value="NTF2-like_dom_sf"/>
</dbReference>
<reference evidence="3" key="1">
    <citation type="submission" date="2017-01" db="EMBL/GenBank/DDBJ databases">
        <authorList>
            <person name="Varghese N."/>
            <person name="Submissions S."/>
        </authorList>
    </citation>
    <scope>NUCLEOTIDE SEQUENCE [LARGE SCALE GENOMIC DNA]</scope>
    <source>
        <strain evidence="3">ATCC 12950</strain>
    </source>
</reference>
<name>A0A1N7GNE2_9ACTN</name>
<dbReference type="Pfam" id="PF12680">
    <property type="entry name" value="SnoaL_2"/>
    <property type="match status" value="1"/>
</dbReference>
<evidence type="ECO:0000259" key="1">
    <source>
        <dbReference type="Pfam" id="PF12680"/>
    </source>
</evidence>
<dbReference type="SUPFAM" id="SSF54427">
    <property type="entry name" value="NTF2-like"/>
    <property type="match status" value="1"/>
</dbReference>
<gene>
    <name evidence="2" type="ORF">SAMN05421833_130102</name>
</gene>
<dbReference type="AlphaFoldDB" id="A0A1N7GNE2"/>
<evidence type="ECO:0000313" key="2">
    <source>
        <dbReference type="EMBL" id="SIS14056.1"/>
    </source>
</evidence>
<dbReference type="Gene3D" id="3.10.450.50">
    <property type="match status" value="1"/>
</dbReference>
<protein>
    <submittedName>
        <fullName evidence="2">Ketosteroid isomerase-related protein</fullName>
    </submittedName>
</protein>
<accession>A0A1N7GNE2</accession>
<keyword evidence="2" id="KW-0413">Isomerase</keyword>
<keyword evidence="3" id="KW-1185">Reference proteome</keyword>
<dbReference type="Proteomes" id="UP000186096">
    <property type="component" value="Unassembled WGS sequence"/>
</dbReference>
<dbReference type="GO" id="GO:0016853">
    <property type="term" value="F:isomerase activity"/>
    <property type="evidence" value="ECO:0007669"/>
    <property type="project" value="UniProtKB-KW"/>
</dbReference>
<evidence type="ECO:0000313" key="3">
    <source>
        <dbReference type="Proteomes" id="UP000186096"/>
    </source>
</evidence>
<dbReference type="RefSeq" id="WP_076440862.1">
    <property type="nucleotide sequence ID" value="NZ_FTNI01000030.1"/>
</dbReference>
<dbReference type="OrthoDB" id="3687006at2"/>
<sequence length="143" mass="15901">MADVVDRLITALNNHDVDAVMRCYRPDAVATWPDMEAGNPQEIGSYCTQMWEAFPDLRFTRWEKTACEDAIATEMVACGAQTGPYLLIGGEVLEATGRSISARCSCFWNVVDDLIASQRFYYDQLQVYAQLGMCLPPVFALSG</sequence>
<organism evidence="2 3">
    <name type="scientific">Microbispora rosea</name>
    <dbReference type="NCBI Taxonomy" id="58117"/>
    <lineage>
        <taxon>Bacteria</taxon>
        <taxon>Bacillati</taxon>
        <taxon>Actinomycetota</taxon>
        <taxon>Actinomycetes</taxon>
        <taxon>Streptosporangiales</taxon>
        <taxon>Streptosporangiaceae</taxon>
        <taxon>Microbispora</taxon>
    </lineage>
</organism>
<proteinExistence type="predicted"/>